<gene>
    <name evidence="2" type="ORF">H0S73_04100</name>
</gene>
<name>A0A838BKN1_9HYPH</name>
<evidence type="ECO:0000259" key="1">
    <source>
        <dbReference type="PROSITE" id="PS51186"/>
    </source>
</evidence>
<dbReference type="Pfam" id="PF13302">
    <property type="entry name" value="Acetyltransf_3"/>
    <property type="match status" value="1"/>
</dbReference>
<keyword evidence="2" id="KW-0808">Transferase</keyword>
<dbReference type="GO" id="GO:0016747">
    <property type="term" value="F:acyltransferase activity, transferring groups other than amino-acyl groups"/>
    <property type="evidence" value="ECO:0007669"/>
    <property type="project" value="InterPro"/>
</dbReference>
<protein>
    <submittedName>
        <fullName evidence="2">GNAT family N-acetyltransferase</fullName>
    </submittedName>
</protein>
<dbReference type="RefSeq" id="WP_181050961.1">
    <property type="nucleotide sequence ID" value="NZ_JACDXJ010000001.1"/>
</dbReference>
<dbReference type="AlphaFoldDB" id="A0A838BKN1"/>
<dbReference type="CDD" id="cd04301">
    <property type="entry name" value="NAT_SF"/>
    <property type="match status" value="1"/>
</dbReference>
<dbReference type="Gene3D" id="3.40.630.30">
    <property type="match status" value="1"/>
</dbReference>
<evidence type="ECO:0000313" key="2">
    <source>
        <dbReference type="EMBL" id="MBA1155312.1"/>
    </source>
</evidence>
<dbReference type="PANTHER" id="PTHR43792">
    <property type="entry name" value="GNAT FAMILY, PUTATIVE (AFU_ORTHOLOGUE AFUA_3G00765)-RELATED-RELATED"/>
    <property type="match status" value="1"/>
</dbReference>
<dbReference type="SUPFAM" id="SSF55729">
    <property type="entry name" value="Acyl-CoA N-acyltransferases (Nat)"/>
    <property type="match status" value="1"/>
</dbReference>
<feature type="domain" description="N-acetyltransferase" evidence="1">
    <location>
        <begin position="19"/>
        <end position="181"/>
    </location>
</feature>
<comment type="caution">
    <text evidence="2">The sequence shown here is derived from an EMBL/GenBank/DDBJ whole genome shotgun (WGS) entry which is preliminary data.</text>
</comment>
<reference evidence="2 3" key="1">
    <citation type="submission" date="2020-07" db="EMBL/GenBank/DDBJ databases">
        <title>Draft genome and description of Microvirga mediterraneensis Marseille-Q2068 sp. nov.</title>
        <authorList>
            <person name="Boxberger M."/>
        </authorList>
    </citation>
    <scope>NUCLEOTIDE SEQUENCE [LARGE SCALE GENOMIC DNA]</scope>
    <source>
        <strain evidence="2 3">Marseille-Q2068</strain>
    </source>
</reference>
<accession>A0A838BKN1</accession>
<dbReference type="Proteomes" id="UP000572984">
    <property type="component" value="Unassembled WGS sequence"/>
</dbReference>
<dbReference type="PROSITE" id="PS51186">
    <property type="entry name" value="GNAT"/>
    <property type="match status" value="1"/>
</dbReference>
<organism evidence="2 3">
    <name type="scientific">Microvirga mediterraneensis</name>
    <dbReference type="NCBI Taxonomy" id="2754695"/>
    <lineage>
        <taxon>Bacteria</taxon>
        <taxon>Pseudomonadati</taxon>
        <taxon>Pseudomonadota</taxon>
        <taxon>Alphaproteobacteria</taxon>
        <taxon>Hyphomicrobiales</taxon>
        <taxon>Methylobacteriaceae</taxon>
        <taxon>Microvirga</taxon>
    </lineage>
</organism>
<dbReference type="PANTHER" id="PTHR43792:SF16">
    <property type="entry name" value="N-ACETYLTRANSFERASE DOMAIN-CONTAINING PROTEIN"/>
    <property type="match status" value="1"/>
</dbReference>
<keyword evidence="3" id="KW-1185">Reference proteome</keyword>
<evidence type="ECO:0000313" key="3">
    <source>
        <dbReference type="Proteomes" id="UP000572984"/>
    </source>
</evidence>
<dbReference type="InterPro" id="IPR000182">
    <property type="entry name" value="GNAT_dom"/>
</dbReference>
<proteinExistence type="predicted"/>
<sequence>MTAISTIAASIPIVETERLVLRGHRTEDFADCFTLWTDPDVTRFIGGKPSTQEEVWGRLLRYVGHWAMLGFGYWVITEKDTGRFVGEVGFADFRREIDPSLDGMPEIGWVIAPACQGKGYATEAAQAAIRWGEKHFGPVRTACIIAPENGASIRVAERCGYREFRRTTYKGNPTVMFVRDNAKS</sequence>
<dbReference type="EMBL" id="JACDXJ010000001">
    <property type="protein sequence ID" value="MBA1155312.1"/>
    <property type="molecule type" value="Genomic_DNA"/>
</dbReference>
<dbReference type="InterPro" id="IPR051531">
    <property type="entry name" value="N-acetyltransferase"/>
</dbReference>
<dbReference type="InterPro" id="IPR016181">
    <property type="entry name" value="Acyl_CoA_acyltransferase"/>
</dbReference>